<dbReference type="PANTHER" id="PTHR19957">
    <property type="entry name" value="SYNTAXIN"/>
    <property type="match status" value="1"/>
</dbReference>
<evidence type="ECO:0000256" key="3">
    <source>
        <dbReference type="ARBA" id="ARBA00022448"/>
    </source>
</evidence>
<keyword evidence="3" id="KW-0813">Transport</keyword>
<dbReference type="GeneTree" id="ENSGT01000000214440"/>
<keyword evidence="4 8" id="KW-0812">Transmembrane</keyword>
<evidence type="ECO:0000256" key="5">
    <source>
        <dbReference type="ARBA" id="ARBA00022989"/>
    </source>
</evidence>
<keyword evidence="5 8" id="KW-1133">Transmembrane helix</keyword>
<dbReference type="STRING" id="7757.ENSPMAP00000009345"/>
<dbReference type="InterPro" id="IPR010989">
    <property type="entry name" value="SNARE"/>
</dbReference>
<name>S4RVV5_PETMA</name>
<dbReference type="GO" id="GO:0000139">
    <property type="term" value="C:Golgi membrane"/>
    <property type="evidence" value="ECO:0007669"/>
    <property type="project" value="TreeGrafter"/>
</dbReference>
<comment type="similarity">
    <text evidence="2">Belongs to the syntaxin family.</text>
</comment>
<feature type="transmembrane region" description="Helical" evidence="8">
    <location>
        <begin position="164"/>
        <end position="184"/>
    </location>
</feature>
<dbReference type="InterPro" id="IPR045242">
    <property type="entry name" value="Syntaxin"/>
</dbReference>
<keyword evidence="6" id="KW-0175">Coiled coil</keyword>
<dbReference type="GO" id="GO:0031201">
    <property type="term" value="C:SNARE complex"/>
    <property type="evidence" value="ECO:0007669"/>
    <property type="project" value="TreeGrafter"/>
</dbReference>
<comment type="subcellular location">
    <subcellularLocation>
        <location evidence="1">Membrane</location>
        <topology evidence="1">Single-pass type IV membrane protein</topology>
    </subcellularLocation>
</comment>
<sequence>THCNKLPARVISRLAGMSNEFKSVLEVRTESLRQMQRRKEQFAQSSSMGVPFTQVTGHGMPHLLQATHRTPAAPSDYMDTQRSPQAQLLAKQESYLQERTDAMSAIQSTIVELGSIFQQLAHMVTEQEETIQRIDSSIEDTQLNVEGAHTEILKYFRSVSSNRWLMIKLFAVLILIFIIVAMFLG</sequence>
<dbReference type="CDD" id="cd15844">
    <property type="entry name" value="SNARE_syntaxin5"/>
    <property type="match status" value="1"/>
</dbReference>
<evidence type="ECO:0000256" key="2">
    <source>
        <dbReference type="ARBA" id="ARBA00009063"/>
    </source>
</evidence>
<protein>
    <recommendedName>
        <fullName evidence="9">t-SNARE coiled-coil homology domain-containing protein</fullName>
    </recommendedName>
</protein>
<feature type="domain" description="T-SNARE coiled-coil homology" evidence="9">
    <location>
        <begin position="93"/>
        <end position="155"/>
    </location>
</feature>
<dbReference type="InterPro" id="IPR006012">
    <property type="entry name" value="Syntaxin/epimorphin_CS"/>
</dbReference>
<accession>S4RVV5</accession>
<evidence type="ECO:0000256" key="8">
    <source>
        <dbReference type="SAM" id="Phobius"/>
    </source>
</evidence>
<dbReference type="InterPro" id="IPR000727">
    <property type="entry name" value="T_SNARE_dom"/>
</dbReference>
<dbReference type="Ensembl" id="ENSPMAT00000009385.1">
    <property type="protein sequence ID" value="ENSPMAP00000009345.1"/>
    <property type="gene ID" value="ENSPMAG00000008491.1"/>
</dbReference>
<dbReference type="GO" id="GO:0006888">
    <property type="term" value="P:endoplasmic reticulum to Golgi vesicle-mediated transport"/>
    <property type="evidence" value="ECO:0007669"/>
    <property type="project" value="TreeGrafter"/>
</dbReference>
<dbReference type="SUPFAM" id="SSF47661">
    <property type="entry name" value="t-snare proteins"/>
    <property type="match status" value="1"/>
</dbReference>
<dbReference type="GO" id="GO:0048278">
    <property type="term" value="P:vesicle docking"/>
    <property type="evidence" value="ECO:0007669"/>
    <property type="project" value="TreeGrafter"/>
</dbReference>
<dbReference type="GO" id="GO:0000149">
    <property type="term" value="F:SNARE binding"/>
    <property type="evidence" value="ECO:0007669"/>
    <property type="project" value="TreeGrafter"/>
</dbReference>
<dbReference type="PROSITE" id="PS00914">
    <property type="entry name" value="SYNTAXIN"/>
    <property type="match status" value="1"/>
</dbReference>
<dbReference type="PANTHER" id="PTHR19957:SF3">
    <property type="entry name" value="SYNTAXIN-5"/>
    <property type="match status" value="1"/>
</dbReference>
<dbReference type="PROSITE" id="PS50192">
    <property type="entry name" value="T_SNARE"/>
    <property type="match status" value="1"/>
</dbReference>
<evidence type="ECO:0000313" key="10">
    <source>
        <dbReference type="Ensembl" id="ENSPMAP00000009345.1"/>
    </source>
</evidence>
<dbReference type="SMART" id="SM00397">
    <property type="entry name" value="t_SNARE"/>
    <property type="match status" value="1"/>
</dbReference>
<dbReference type="AlphaFoldDB" id="S4RVV5"/>
<evidence type="ECO:0000256" key="6">
    <source>
        <dbReference type="ARBA" id="ARBA00023054"/>
    </source>
</evidence>
<organism evidence="10">
    <name type="scientific">Petromyzon marinus</name>
    <name type="common">Sea lamprey</name>
    <dbReference type="NCBI Taxonomy" id="7757"/>
    <lineage>
        <taxon>Eukaryota</taxon>
        <taxon>Metazoa</taxon>
        <taxon>Chordata</taxon>
        <taxon>Craniata</taxon>
        <taxon>Vertebrata</taxon>
        <taxon>Cyclostomata</taxon>
        <taxon>Hyperoartia</taxon>
        <taxon>Petromyzontiformes</taxon>
        <taxon>Petromyzontidae</taxon>
        <taxon>Petromyzon</taxon>
    </lineage>
</organism>
<evidence type="ECO:0000256" key="1">
    <source>
        <dbReference type="ARBA" id="ARBA00004211"/>
    </source>
</evidence>
<dbReference type="GO" id="GO:0006906">
    <property type="term" value="P:vesicle fusion"/>
    <property type="evidence" value="ECO:0007669"/>
    <property type="project" value="TreeGrafter"/>
</dbReference>
<evidence type="ECO:0000259" key="9">
    <source>
        <dbReference type="PROSITE" id="PS50192"/>
    </source>
</evidence>
<reference evidence="10" key="1">
    <citation type="submission" date="2025-08" db="UniProtKB">
        <authorList>
            <consortium name="Ensembl"/>
        </authorList>
    </citation>
    <scope>IDENTIFICATION</scope>
</reference>
<evidence type="ECO:0000256" key="7">
    <source>
        <dbReference type="ARBA" id="ARBA00023136"/>
    </source>
</evidence>
<dbReference type="HOGENOM" id="CLU_044998_2_1_1"/>
<dbReference type="Pfam" id="PF05739">
    <property type="entry name" value="SNARE"/>
    <property type="match status" value="1"/>
</dbReference>
<dbReference type="Gene3D" id="1.20.58.70">
    <property type="match status" value="1"/>
</dbReference>
<reference evidence="10" key="2">
    <citation type="submission" date="2025-09" db="UniProtKB">
        <authorList>
            <consortium name="Ensembl"/>
        </authorList>
    </citation>
    <scope>IDENTIFICATION</scope>
</reference>
<dbReference type="GO" id="GO:0006886">
    <property type="term" value="P:intracellular protein transport"/>
    <property type="evidence" value="ECO:0007669"/>
    <property type="project" value="InterPro"/>
</dbReference>
<proteinExistence type="inferred from homology"/>
<keyword evidence="7 8" id="KW-0472">Membrane</keyword>
<dbReference type="GO" id="GO:0005484">
    <property type="term" value="F:SNAP receptor activity"/>
    <property type="evidence" value="ECO:0007669"/>
    <property type="project" value="InterPro"/>
</dbReference>
<evidence type="ECO:0000256" key="4">
    <source>
        <dbReference type="ARBA" id="ARBA00022692"/>
    </source>
</evidence>